<dbReference type="KEGG" id="ima:PO878_05475"/>
<sequence length="349" mass="36412">MTGPTRVALALGSGGARGYAHIGAIEVLEERGAEIVTIAGSSMGSLVGGLRAADRLPAYTEWVTGLRQRDVVRLLDPSLSAPGAIRGEKIVARVRELLDDASIEDLPIPFTAVATDLFAGKEVWFQRGPVHAAIRASIAIPGVITPVVLNGRLLADGGLMNPVPIAPTSASGAEVTVAVSLDGPSRSDPDGPTVQESAEPRPVDEWIDRFRSSASQLLDRDAVRSVLARFGGSDGDGPVDDAVPEELVEEVFGALPAGLGKFDMMSQSIDAMQTLLVRYRLAGYPPDVLVSVPKDACRSLDFHRAAEMVALGRELTTAALDRAGILPGEPATPVAPAAPPGAPPTDDEE</sequence>
<organism evidence="7 8">
    <name type="scientific">Iamia majanohamensis</name>
    <dbReference type="NCBI Taxonomy" id="467976"/>
    <lineage>
        <taxon>Bacteria</taxon>
        <taxon>Bacillati</taxon>
        <taxon>Actinomycetota</taxon>
        <taxon>Acidimicrobiia</taxon>
        <taxon>Acidimicrobiales</taxon>
        <taxon>Iamiaceae</taxon>
        <taxon>Iamia</taxon>
    </lineage>
</organism>
<feature type="active site" description="Proton acceptor" evidence="4">
    <location>
        <position position="156"/>
    </location>
</feature>
<keyword evidence="8" id="KW-1185">Reference proteome</keyword>
<evidence type="ECO:0000313" key="8">
    <source>
        <dbReference type="Proteomes" id="UP001216390"/>
    </source>
</evidence>
<evidence type="ECO:0000256" key="2">
    <source>
        <dbReference type="ARBA" id="ARBA00022963"/>
    </source>
</evidence>
<keyword evidence="3 4" id="KW-0443">Lipid metabolism</keyword>
<feature type="domain" description="PNPLA" evidence="6">
    <location>
        <begin position="9"/>
        <end position="169"/>
    </location>
</feature>
<comment type="caution">
    <text evidence="4">Lacks conserved residue(s) required for the propagation of feature annotation.</text>
</comment>
<dbReference type="RefSeq" id="WP_272737691.1">
    <property type="nucleotide sequence ID" value="NZ_CP116942.1"/>
</dbReference>
<gene>
    <name evidence="7" type="ORF">PO878_05475</name>
</gene>
<evidence type="ECO:0000256" key="1">
    <source>
        <dbReference type="ARBA" id="ARBA00022801"/>
    </source>
</evidence>
<evidence type="ECO:0000259" key="6">
    <source>
        <dbReference type="PROSITE" id="PS51635"/>
    </source>
</evidence>
<feature type="region of interest" description="Disordered" evidence="5">
    <location>
        <begin position="326"/>
        <end position="349"/>
    </location>
</feature>
<dbReference type="InterPro" id="IPR002641">
    <property type="entry name" value="PNPLA_dom"/>
</dbReference>
<evidence type="ECO:0000313" key="7">
    <source>
        <dbReference type="EMBL" id="WCO68174.1"/>
    </source>
</evidence>
<dbReference type="InterPro" id="IPR050301">
    <property type="entry name" value="NTE"/>
</dbReference>
<dbReference type="PROSITE" id="PS51635">
    <property type="entry name" value="PNPLA"/>
    <property type="match status" value="1"/>
</dbReference>
<feature type="short sequence motif" description="DGA/G" evidence="4">
    <location>
        <begin position="156"/>
        <end position="158"/>
    </location>
</feature>
<dbReference type="PANTHER" id="PTHR14226:SF76">
    <property type="entry name" value="NTE FAMILY PROTEIN RSSA"/>
    <property type="match status" value="1"/>
</dbReference>
<dbReference type="EMBL" id="CP116942">
    <property type="protein sequence ID" value="WCO68174.1"/>
    <property type="molecule type" value="Genomic_DNA"/>
</dbReference>
<dbReference type="Pfam" id="PF01734">
    <property type="entry name" value="Patatin"/>
    <property type="match status" value="1"/>
</dbReference>
<proteinExistence type="predicted"/>
<keyword evidence="2 4" id="KW-0442">Lipid degradation</keyword>
<protein>
    <submittedName>
        <fullName evidence="7">Patatin-like phospholipase family protein</fullName>
    </submittedName>
</protein>
<reference evidence="7" key="1">
    <citation type="submission" date="2023-01" db="EMBL/GenBank/DDBJ databases">
        <title>The diversity of Class Acidimicrobiia in South China Sea sediment environments and the proposal of Iamia marina sp. nov., a novel species of the genus Iamia.</title>
        <authorList>
            <person name="He Y."/>
            <person name="Tian X."/>
        </authorList>
    </citation>
    <scope>NUCLEOTIDE SEQUENCE</scope>
    <source>
        <strain evidence="7">DSM 19957</strain>
    </source>
</reference>
<keyword evidence="1 4" id="KW-0378">Hydrolase</keyword>
<feature type="active site" description="Nucleophile" evidence="4">
    <location>
        <position position="42"/>
    </location>
</feature>
<evidence type="ECO:0000256" key="4">
    <source>
        <dbReference type="PROSITE-ProRule" id="PRU01161"/>
    </source>
</evidence>
<name>A0AAE9YBV3_9ACTN</name>
<dbReference type="GO" id="GO:0016787">
    <property type="term" value="F:hydrolase activity"/>
    <property type="evidence" value="ECO:0007669"/>
    <property type="project" value="UniProtKB-UniRule"/>
</dbReference>
<dbReference type="AlphaFoldDB" id="A0AAE9YBV3"/>
<dbReference type="Proteomes" id="UP001216390">
    <property type="component" value="Chromosome"/>
</dbReference>
<dbReference type="SUPFAM" id="SSF52151">
    <property type="entry name" value="FabD/lysophospholipase-like"/>
    <property type="match status" value="1"/>
</dbReference>
<feature type="short sequence motif" description="GXSXG" evidence="4">
    <location>
        <begin position="40"/>
        <end position="44"/>
    </location>
</feature>
<dbReference type="Gene3D" id="3.40.1090.10">
    <property type="entry name" value="Cytosolic phospholipase A2 catalytic domain"/>
    <property type="match status" value="2"/>
</dbReference>
<feature type="region of interest" description="Disordered" evidence="5">
    <location>
        <begin position="181"/>
        <end position="200"/>
    </location>
</feature>
<evidence type="ECO:0000256" key="3">
    <source>
        <dbReference type="ARBA" id="ARBA00023098"/>
    </source>
</evidence>
<dbReference type="PANTHER" id="PTHR14226">
    <property type="entry name" value="NEUROPATHY TARGET ESTERASE/SWISS CHEESE D.MELANOGASTER"/>
    <property type="match status" value="1"/>
</dbReference>
<evidence type="ECO:0000256" key="5">
    <source>
        <dbReference type="SAM" id="MobiDB-lite"/>
    </source>
</evidence>
<accession>A0AAE9YBV3</accession>
<dbReference type="InterPro" id="IPR016035">
    <property type="entry name" value="Acyl_Trfase/lysoPLipase"/>
</dbReference>
<dbReference type="GO" id="GO:0016042">
    <property type="term" value="P:lipid catabolic process"/>
    <property type="evidence" value="ECO:0007669"/>
    <property type="project" value="UniProtKB-UniRule"/>
</dbReference>